<protein>
    <submittedName>
        <fullName evidence="1">Uncharacterized protein</fullName>
    </submittedName>
</protein>
<organism evidence="1 2">
    <name type="scientific">Araneus ventricosus</name>
    <name type="common">Orbweaver spider</name>
    <name type="synonym">Epeira ventricosa</name>
    <dbReference type="NCBI Taxonomy" id="182803"/>
    <lineage>
        <taxon>Eukaryota</taxon>
        <taxon>Metazoa</taxon>
        <taxon>Ecdysozoa</taxon>
        <taxon>Arthropoda</taxon>
        <taxon>Chelicerata</taxon>
        <taxon>Arachnida</taxon>
        <taxon>Araneae</taxon>
        <taxon>Araneomorphae</taxon>
        <taxon>Entelegynae</taxon>
        <taxon>Araneoidea</taxon>
        <taxon>Araneidae</taxon>
        <taxon>Araneus</taxon>
    </lineage>
</organism>
<name>A0A4Y2W082_ARAVE</name>
<proteinExistence type="predicted"/>
<dbReference type="AlphaFoldDB" id="A0A4Y2W082"/>
<evidence type="ECO:0000313" key="1">
    <source>
        <dbReference type="EMBL" id="GBO31113.1"/>
    </source>
</evidence>
<evidence type="ECO:0000313" key="2">
    <source>
        <dbReference type="Proteomes" id="UP000499080"/>
    </source>
</evidence>
<keyword evidence="2" id="KW-1185">Reference proteome</keyword>
<reference evidence="1 2" key="1">
    <citation type="journal article" date="2019" name="Sci. Rep.">
        <title>Orb-weaving spider Araneus ventricosus genome elucidates the spidroin gene catalogue.</title>
        <authorList>
            <person name="Kono N."/>
            <person name="Nakamura H."/>
            <person name="Ohtoshi R."/>
            <person name="Moran D.A.P."/>
            <person name="Shinohara A."/>
            <person name="Yoshida Y."/>
            <person name="Fujiwara M."/>
            <person name="Mori M."/>
            <person name="Tomita M."/>
            <person name="Arakawa K."/>
        </authorList>
    </citation>
    <scope>NUCLEOTIDE SEQUENCE [LARGE SCALE GENOMIC DNA]</scope>
</reference>
<dbReference type="Proteomes" id="UP000499080">
    <property type="component" value="Unassembled WGS sequence"/>
</dbReference>
<dbReference type="EMBL" id="BGPR01054327">
    <property type="protein sequence ID" value="GBO31113.1"/>
    <property type="molecule type" value="Genomic_DNA"/>
</dbReference>
<accession>A0A4Y2W082</accession>
<comment type="caution">
    <text evidence="1">The sequence shown here is derived from an EMBL/GenBank/DDBJ whole genome shotgun (WGS) entry which is preliminary data.</text>
</comment>
<sequence>MHTRFSPLYHEDAHKVEVCVNKVMSFAILEATMESSMASPYNLGYNNAQVNAMASWQSLGRVGYFGLVVAILNRGQMTWTTAEPAALFQTAPLISGDFWWCGRNFLFLSYLLKCHPGHLPMVQNYHLYLLTSAAVAK</sequence>
<gene>
    <name evidence="1" type="ORF">AVEN_196807_1</name>
</gene>